<dbReference type="RefSeq" id="WP_194111106.1">
    <property type="nucleotide sequence ID" value="NZ_JADFFL010000003.1"/>
</dbReference>
<reference evidence="1" key="1">
    <citation type="submission" date="2020-10" db="EMBL/GenBank/DDBJ databases">
        <title>Mucilaginibacter mali sp. nov., isolated from rhizosphere soil of apple orchard.</title>
        <authorList>
            <person name="Lee J.-S."/>
            <person name="Kim H.S."/>
            <person name="Kim J.-S."/>
        </authorList>
    </citation>
    <scope>NUCLEOTIDE SEQUENCE</scope>
    <source>
        <strain evidence="1">KCTC 22746</strain>
    </source>
</reference>
<dbReference type="AlphaFoldDB" id="A0A929KWT7"/>
<proteinExistence type="predicted"/>
<protein>
    <submittedName>
        <fullName evidence="1">Uncharacterized protein</fullName>
    </submittedName>
</protein>
<sequence length="126" mass="13659">MANSQLPPGSKGTISIPLAQHEVTAWQTYAANTDIVAQSFHFSIDTFDNIKTYTPEADGVRMYLALRAENDPTSITLLLVPTVNGKDIVTLPAPGTVGGDDDTNIYNYAATCPPYCKPPEEWLTNV</sequence>
<dbReference type="Proteomes" id="UP000622475">
    <property type="component" value="Unassembled WGS sequence"/>
</dbReference>
<accession>A0A929KWT7</accession>
<organism evidence="1 2">
    <name type="scientific">Mucilaginibacter myungsuensis</name>
    <dbReference type="NCBI Taxonomy" id="649104"/>
    <lineage>
        <taxon>Bacteria</taxon>
        <taxon>Pseudomonadati</taxon>
        <taxon>Bacteroidota</taxon>
        <taxon>Sphingobacteriia</taxon>
        <taxon>Sphingobacteriales</taxon>
        <taxon>Sphingobacteriaceae</taxon>
        <taxon>Mucilaginibacter</taxon>
    </lineage>
</organism>
<comment type="caution">
    <text evidence="1">The sequence shown here is derived from an EMBL/GenBank/DDBJ whole genome shotgun (WGS) entry which is preliminary data.</text>
</comment>
<name>A0A929KWT7_9SPHI</name>
<keyword evidence="2" id="KW-1185">Reference proteome</keyword>
<evidence type="ECO:0000313" key="1">
    <source>
        <dbReference type="EMBL" id="MBE9661900.1"/>
    </source>
</evidence>
<dbReference type="EMBL" id="JADFFL010000003">
    <property type="protein sequence ID" value="MBE9661900.1"/>
    <property type="molecule type" value="Genomic_DNA"/>
</dbReference>
<evidence type="ECO:0000313" key="2">
    <source>
        <dbReference type="Proteomes" id="UP000622475"/>
    </source>
</evidence>
<gene>
    <name evidence="1" type="ORF">IRJ16_08380</name>
</gene>